<proteinExistence type="inferred from homology"/>
<gene>
    <name evidence="2" type="primary">nagC_2</name>
    <name evidence="2" type="ORF">LAL4801_02576</name>
</gene>
<dbReference type="RefSeq" id="WP_055656880.1">
    <property type="nucleotide sequence ID" value="NZ_CP045627.1"/>
</dbReference>
<protein>
    <submittedName>
        <fullName evidence="2">N-acetylglucosamine repressor</fullName>
    </submittedName>
</protein>
<dbReference type="PANTHER" id="PTHR18964:SF149">
    <property type="entry name" value="BIFUNCTIONAL UDP-N-ACETYLGLUCOSAMINE 2-EPIMERASE_N-ACETYLMANNOSAMINE KINASE"/>
    <property type="match status" value="1"/>
</dbReference>
<reference evidence="3" key="1">
    <citation type="submission" date="2015-07" db="EMBL/GenBank/DDBJ databases">
        <authorList>
            <person name="Rodrigo-Torres Lidia"/>
            <person name="Arahal R.David."/>
        </authorList>
    </citation>
    <scope>NUCLEOTIDE SEQUENCE [LARGE SCALE GENOMIC DNA]</scope>
    <source>
        <strain evidence="3">CECT 4801</strain>
    </source>
</reference>
<dbReference type="PANTHER" id="PTHR18964">
    <property type="entry name" value="ROK (REPRESSOR, ORF, KINASE) FAMILY"/>
    <property type="match status" value="1"/>
</dbReference>
<dbReference type="InterPro" id="IPR000600">
    <property type="entry name" value="ROK"/>
</dbReference>
<dbReference type="OrthoDB" id="9810372at2"/>
<organism evidence="2 3">
    <name type="scientific">Roseibium aggregatum</name>
    <dbReference type="NCBI Taxonomy" id="187304"/>
    <lineage>
        <taxon>Bacteria</taxon>
        <taxon>Pseudomonadati</taxon>
        <taxon>Pseudomonadota</taxon>
        <taxon>Alphaproteobacteria</taxon>
        <taxon>Hyphomicrobiales</taxon>
        <taxon>Stappiaceae</taxon>
        <taxon>Roseibium</taxon>
    </lineage>
</organism>
<dbReference type="STRING" id="187304.B0E33_11140"/>
<dbReference type="InterPro" id="IPR036388">
    <property type="entry name" value="WH-like_DNA-bd_sf"/>
</dbReference>
<evidence type="ECO:0000313" key="3">
    <source>
        <dbReference type="Proteomes" id="UP000048926"/>
    </source>
</evidence>
<dbReference type="SUPFAM" id="SSF46785">
    <property type="entry name" value="Winged helix' DNA-binding domain"/>
    <property type="match status" value="1"/>
</dbReference>
<evidence type="ECO:0000256" key="1">
    <source>
        <dbReference type="ARBA" id="ARBA00006479"/>
    </source>
</evidence>
<keyword evidence="3" id="KW-1185">Reference proteome</keyword>
<sequence>MNDSAPIPASFRTSGTNLTRAKTHNHRVVLEVIRTRGPIGRTEISEITSLSRQTVQNIVGELDSRGIVEMHAQKARGRGHPGMTVQLKPDHAYSLGFHVDRLSVTAIACDLLGSIVWQSAAPMAAATPEAANSRILSMAEEFRAAHPGMAKCLFGVGLAAPGPFETGSQTSSGTDATTFSDFGSPENLAQLQSAIGLPVVLQNDASAAALGEHVYGIGRSFNSFAFIQFGMGLGAGFVLNGALYPGATKNAGEIGHVVIDPTGPACSCGNTGCLERYLSLNALCERLGLEPTEPGSVGRIEALFAEGDPAVLGWIADVAPLMRQMINMIEMMLDPEALILGGIICPDFLQALLDSASPLPRRLDGSLEEDRIRIGTSGATAVALGATAAAVDALYAPSVSHLLL</sequence>
<dbReference type="InterPro" id="IPR036390">
    <property type="entry name" value="WH_DNA-bd_sf"/>
</dbReference>
<dbReference type="AlphaFoldDB" id="A0A0M6Y352"/>
<dbReference type="SUPFAM" id="SSF53067">
    <property type="entry name" value="Actin-like ATPase domain"/>
    <property type="match status" value="1"/>
</dbReference>
<comment type="similarity">
    <text evidence="1">Belongs to the ROK (NagC/XylR) family.</text>
</comment>
<dbReference type="Gene3D" id="3.30.420.40">
    <property type="match status" value="2"/>
</dbReference>
<name>A0A0M6Y352_9HYPH</name>
<dbReference type="InterPro" id="IPR043129">
    <property type="entry name" value="ATPase_NBD"/>
</dbReference>
<dbReference type="EMBL" id="CXST01000002">
    <property type="protein sequence ID" value="CTQ44134.1"/>
    <property type="molecule type" value="Genomic_DNA"/>
</dbReference>
<accession>A0A0M6Y352</accession>
<evidence type="ECO:0000313" key="2">
    <source>
        <dbReference type="EMBL" id="CTQ44134.1"/>
    </source>
</evidence>
<dbReference type="Pfam" id="PF00480">
    <property type="entry name" value="ROK"/>
    <property type="match status" value="1"/>
</dbReference>
<dbReference type="Proteomes" id="UP000048926">
    <property type="component" value="Unassembled WGS sequence"/>
</dbReference>
<dbReference type="Gene3D" id="1.10.10.10">
    <property type="entry name" value="Winged helix-like DNA-binding domain superfamily/Winged helix DNA-binding domain"/>
    <property type="match status" value="1"/>
</dbReference>